<dbReference type="InterPro" id="IPR046342">
    <property type="entry name" value="CBS_dom_sf"/>
</dbReference>
<dbReference type="InterPro" id="IPR044751">
    <property type="entry name" value="Ion_transp-like_CBS"/>
</dbReference>
<dbReference type="SUPFAM" id="SSF56176">
    <property type="entry name" value="FAD-binding/transporter-associated domain-like"/>
    <property type="match status" value="1"/>
</dbReference>
<dbReference type="GO" id="GO:0005886">
    <property type="term" value="C:plasma membrane"/>
    <property type="evidence" value="ECO:0007669"/>
    <property type="project" value="UniProtKB-SubCell"/>
</dbReference>
<gene>
    <name evidence="14" type="ORF">GCM10011398_07990</name>
</gene>
<comment type="caution">
    <text evidence="14">The sequence shown here is derived from an EMBL/GenBank/DDBJ whole genome shotgun (WGS) entry which is preliminary data.</text>
</comment>
<dbReference type="SUPFAM" id="SSF54631">
    <property type="entry name" value="CBS-domain pair"/>
    <property type="match status" value="1"/>
</dbReference>
<evidence type="ECO:0000256" key="9">
    <source>
        <dbReference type="PROSITE-ProRule" id="PRU00703"/>
    </source>
</evidence>
<dbReference type="Pfam" id="PF03471">
    <property type="entry name" value="CorC_HlyC"/>
    <property type="match status" value="1"/>
</dbReference>
<dbReference type="CDD" id="cd04590">
    <property type="entry name" value="CBS_pair_CorC_HlyC_assoc"/>
    <property type="match status" value="1"/>
</dbReference>
<dbReference type="InterPro" id="IPR005170">
    <property type="entry name" value="Transptr-assoc_dom"/>
</dbReference>
<dbReference type="InterPro" id="IPR002550">
    <property type="entry name" value="CNNM"/>
</dbReference>
<feature type="transmembrane region" description="Helical" evidence="11">
    <location>
        <begin position="97"/>
        <end position="118"/>
    </location>
</feature>
<evidence type="ECO:0000256" key="4">
    <source>
        <dbReference type="ARBA" id="ARBA00022692"/>
    </source>
</evidence>
<comment type="similarity">
    <text evidence="2">Belongs to the UPF0053 family.</text>
</comment>
<feature type="transmembrane region" description="Helical" evidence="11">
    <location>
        <begin position="6"/>
        <end position="27"/>
    </location>
</feature>
<protein>
    <submittedName>
        <fullName evidence="14">Membrane protein</fullName>
    </submittedName>
</protein>
<dbReference type="Pfam" id="PF00571">
    <property type="entry name" value="CBS"/>
    <property type="match status" value="2"/>
</dbReference>
<dbReference type="InterPro" id="IPR000644">
    <property type="entry name" value="CBS_dom"/>
</dbReference>
<dbReference type="InterPro" id="IPR016169">
    <property type="entry name" value="FAD-bd_PCMH_sub2"/>
</dbReference>
<evidence type="ECO:0000259" key="12">
    <source>
        <dbReference type="PROSITE" id="PS51371"/>
    </source>
</evidence>
<dbReference type="Pfam" id="PF01595">
    <property type="entry name" value="CNNM"/>
    <property type="match status" value="1"/>
</dbReference>
<dbReference type="Proteomes" id="UP000622860">
    <property type="component" value="Unassembled WGS sequence"/>
</dbReference>
<evidence type="ECO:0000256" key="8">
    <source>
        <dbReference type="ARBA" id="ARBA00023136"/>
    </source>
</evidence>
<reference evidence="14" key="1">
    <citation type="journal article" date="2014" name="Int. J. Syst. Evol. Microbiol.">
        <title>Complete genome sequence of Corynebacterium casei LMG S-19264T (=DSM 44701T), isolated from a smear-ripened cheese.</title>
        <authorList>
            <consortium name="US DOE Joint Genome Institute (JGI-PGF)"/>
            <person name="Walter F."/>
            <person name="Albersmeier A."/>
            <person name="Kalinowski J."/>
            <person name="Ruckert C."/>
        </authorList>
    </citation>
    <scope>NUCLEOTIDE SEQUENCE</scope>
    <source>
        <strain evidence="14">CGMCC 1.12754</strain>
    </source>
</reference>
<evidence type="ECO:0000256" key="7">
    <source>
        <dbReference type="ARBA" id="ARBA00023122"/>
    </source>
</evidence>
<dbReference type="FunFam" id="3.10.580.10:FF:000002">
    <property type="entry name" value="Magnesium/cobalt efflux protein CorC"/>
    <property type="match status" value="1"/>
</dbReference>
<feature type="domain" description="CBS" evidence="12">
    <location>
        <begin position="284"/>
        <end position="341"/>
    </location>
</feature>
<organism evidence="14 15">
    <name type="scientific">Virgibacillus oceani</name>
    <dbReference type="NCBI Taxonomy" id="1479511"/>
    <lineage>
        <taxon>Bacteria</taxon>
        <taxon>Bacillati</taxon>
        <taxon>Bacillota</taxon>
        <taxon>Bacilli</taxon>
        <taxon>Bacillales</taxon>
        <taxon>Bacillaceae</taxon>
        <taxon>Virgibacillus</taxon>
    </lineage>
</organism>
<accession>A0A917H3Z9</accession>
<dbReference type="PROSITE" id="PS51371">
    <property type="entry name" value="CBS"/>
    <property type="match status" value="2"/>
</dbReference>
<keyword evidence="7 9" id="KW-0129">CBS domain</keyword>
<dbReference type="PROSITE" id="PS51846">
    <property type="entry name" value="CNNM"/>
    <property type="match status" value="1"/>
</dbReference>
<feature type="domain" description="CNNM transmembrane" evidence="13">
    <location>
        <begin position="1"/>
        <end position="201"/>
    </location>
</feature>
<dbReference type="EMBL" id="BMFR01000002">
    <property type="protein sequence ID" value="GGG66738.1"/>
    <property type="molecule type" value="Genomic_DNA"/>
</dbReference>
<comment type="subcellular location">
    <subcellularLocation>
        <location evidence="1">Cell membrane</location>
        <topology evidence="1">Multi-pass membrane protein</topology>
    </subcellularLocation>
</comment>
<sequence>MEIVNLLMVAILIFLTAFFVATEFAIVKVRTTRIDHLIEEGNKNAVHARKLIDNLDAYLSACQLGITVTALGIGWLGEPAVASLLEPIFDKLDINSAVSHAISVAIAFILITFLHVVVGELAPKTVAIQRAEAITLWLGRPLMLFHKVMYPFIWALNGSARLLIQLFGFKPMKEHEVAHSEEELRLILSESYKSGEINQSEMTYVNNIFEFDDRLAKEIMTPRTEMICFFKEDSFHDNVDVIREGQYTRYPVADGDKDHIIGLVNLKEIFTGHIENGHESIEKFIRPIIYVSEATPIKQVLIKMQKERIHMAIVIDEYGGTAGLLTVEDILEEIVGDIRDEFDINEQPMIEKVNDTTTMVDGKVLLDDINELLDTALEEEDVDTIGGWVITNNLDAKKGTTAEHEGYQFIVEEIDGHQIKKVKIIKNA</sequence>
<evidence type="ECO:0000256" key="2">
    <source>
        <dbReference type="ARBA" id="ARBA00006337"/>
    </source>
</evidence>
<evidence type="ECO:0000256" key="1">
    <source>
        <dbReference type="ARBA" id="ARBA00004651"/>
    </source>
</evidence>
<evidence type="ECO:0000256" key="3">
    <source>
        <dbReference type="ARBA" id="ARBA00022475"/>
    </source>
</evidence>
<dbReference type="PANTHER" id="PTHR43099:SF2">
    <property type="entry name" value="UPF0053 PROTEIN YRKA"/>
    <property type="match status" value="1"/>
</dbReference>
<keyword evidence="4 10" id="KW-0812">Transmembrane</keyword>
<dbReference type="RefSeq" id="WP_188454057.1">
    <property type="nucleotide sequence ID" value="NZ_BMFR01000002.1"/>
</dbReference>
<dbReference type="InterPro" id="IPR051676">
    <property type="entry name" value="UPF0053_domain"/>
</dbReference>
<evidence type="ECO:0000256" key="6">
    <source>
        <dbReference type="ARBA" id="ARBA00022989"/>
    </source>
</evidence>
<evidence type="ECO:0000313" key="14">
    <source>
        <dbReference type="EMBL" id="GGG66738.1"/>
    </source>
</evidence>
<dbReference type="Gene3D" id="3.30.465.10">
    <property type="match status" value="1"/>
</dbReference>
<proteinExistence type="inferred from homology"/>
<evidence type="ECO:0000313" key="15">
    <source>
        <dbReference type="Proteomes" id="UP000622860"/>
    </source>
</evidence>
<reference evidence="14" key="2">
    <citation type="submission" date="2020-09" db="EMBL/GenBank/DDBJ databases">
        <authorList>
            <person name="Sun Q."/>
            <person name="Zhou Y."/>
        </authorList>
    </citation>
    <scope>NUCLEOTIDE SEQUENCE</scope>
    <source>
        <strain evidence="14">CGMCC 1.12754</strain>
    </source>
</reference>
<keyword evidence="15" id="KW-1185">Reference proteome</keyword>
<evidence type="ECO:0000256" key="10">
    <source>
        <dbReference type="PROSITE-ProRule" id="PRU01193"/>
    </source>
</evidence>
<name>A0A917H3Z9_9BACI</name>
<dbReference type="Gene3D" id="3.10.580.10">
    <property type="entry name" value="CBS-domain"/>
    <property type="match status" value="1"/>
</dbReference>
<keyword evidence="3" id="KW-1003">Cell membrane</keyword>
<keyword evidence="5" id="KW-0677">Repeat</keyword>
<dbReference type="PANTHER" id="PTHR43099">
    <property type="entry name" value="UPF0053 PROTEIN YRKA"/>
    <property type="match status" value="1"/>
</dbReference>
<feature type="transmembrane region" description="Helical" evidence="11">
    <location>
        <begin position="57"/>
        <end position="77"/>
    </location>
</feature>
<keyword evidence="8 10" id="KW-0472">Membrane</keyword>
<dbReference type="GO" id="GO:0050660">
    <property type="term" value="F:flavin adenine dinucleotide binding"/>
    <property type="evidence" value="ECO:0007669"/>
    <property type="project" value="InterPro"/>
</dbReference>
<evidence type="ECO:0000256" key="11">
    <source>
        <dbReference type="SAM" id="Phobius"/>
    </source>
</evidence>
<dbReference type="InterPro" id="IPR036318">
    <property type="entry name" value="FAD-bd_PCMH-like_sf"/>
</dbReference>
<dbReference type="SMART" id="SM01091">
    <property type="entry name" value="CorC_HlyC"/>
    <property type="match status" value="1"/>
</dbReference>
<evidence type="ECO:0000259" key="13">
    <source>
        <dbReference type="PROSITE" id="PS51846"/>
    </source>
</evidence>
<keyword evidence="6 10" id="KW-1133">Transmembrane helix</keyword>
<feature type="domain" description="CBS" evidence="12">
    <location>
        <begin position="220"/>
        <end position="280"/>
    </location>
</feature>
<evidence type="ECO:0000256" key="5">
    <source>
        <dbReference type="ARBA" id="ARBA00022737"/>
    </source>
</evidence>
<dbReference type="AlphaFoldDB" id="A0A917H3Z9"/>